<dbReference type="Proteomes" id="UP000246078">
    <property type="component" value="Unassembled WGS sequence"/>
</dbReference>
<evidence type="ECO:0000259" key="2">
    <source>
        <dbReference type="PROSITE" id="PS50235"/>
    </source>
</evidence>
<evidence type="ECO:0000313" key="3">
    <source>
        <dbReference type="EMBL" id="PWV13712.1"/>
    </source>
</evidence>
<dbReference type="AlphaFoldDB" id="A0A2V2WZS2"/>
<dbReference type="EMBL" id="PRFC01000041">
    <property type="protein sequence ID" value="PWV13712.1"/>
    <property type="molecule type" value="Genomic_DNA"/>
</dbReference>
<dbReference type="GO" id="GO:0016579">
    <property type="term" value="P:protein deubiquitination"/>
    <property type="evidence" value="ECO:0007669"/>
    <property type="project" value="InterPro"/>
</dbReference>
<dbReference type="InterPro" id="IPR028889">
    <property type="entry name" value="USP"/>
</dbReference>
<dbReference type="VEuPathDB" id="TriTrypDB:TCDM_01477"/>
<dbReference type="VEuPathDB" id="TriTrypDB:C4B63_42g96"/>
<dbReference type="PROSITE" id="PS50235">
    <property type="entry name" value="USP_3"/>
    <property type="match status" value="1"/>
</dbReference>
<accession>A0A2V2WZS2</accession>
<dbReference type="VEuPathDB" id="TriTrypDB:C3747_41g258"/>
<dbReference type="VEuPathDB" id="TriTrypDB:Tc_MARK_1885"/>
<feature type="compositionally biased region" description="Basic residues" evidence="1">
    <location>
        <begin position="220"/>
        <end position="236"/>
    </location>
</feature>
<dbReference type="PANTHER" id="PTHR21646:SF39">
    <property type="entry name" value="UBIQUITIN CARBOXYL-TERMINAL HYDROLASE 16"/>
    <property type="match status" value="1"/>
</dbReference>
<proteinExistence type="predicted"/>
<feature type="region of interest" description="Disordered" evidence="1">
    <location>
        <begin position="212"/>
        <end position="236"/>
    </location>
</feature>
<reference evidence="3 4" key="1">
    <citation type="journal article" date="2018" name="Microb. Genom.">
        <title>Expanding an expanded genome: long-read sequencing of Trypanosoma cruzi.</title>
        <authorList>
            <person name="Berna L."/>
            <person name="Rodriguez M."/>
            <person name="Chiribao M.L."/>
            <person name="Parodi-Talice A."/>
            <person name="Pita S."/>
            <person name="Rijo G."/>
            <person name="Alvarez-Valin F."/>
            <person name="Robello C."/>
        </authorList>
    </citation>
    <scope>NUCLEOTIDE SEQUENCE [LARGE SCALE GENOMIC DNA]</scope>
    <source>
        <strain evidence="3 4">TCC</strain>
    </source>
</reference>
<evidence type="ECO:0000313" key="4">
    <source>
        <dbReference type="Proteomes" id="UP000246078"/>
    </source>
</evidence>
<name>A0A2V2WZS2_TRYCR</name>
<dbReference type="InterPro" id="IPR038765">
    <property type="entry name" value="Papain-like_cys_pep_sf"/>
</dbReference>
<dbReference type="SUPFAM" id="SSF54001">
    <property type="entry name" value="Cysteine proteinases"/>
    <property type="match status" value="1"/>
</dbReference>
<dbReference type="InterPro" id="IPR050185">
    <property type="entry name" value="Ub_carboxyl-term_hydrolase"/>
</dbReference>
<protein>
    <submittedName>
        <fullName evidence="3">Putative ubiquitin hydrolase</fullName>
    </submittedName>
</protein>
<dbReference type="VEuPathDB" id="TriTrypDB:TcG_00386"/>
<dbReference type="VEuPathDB" id="TriTrypDB:TcCLB.509965.40"/>
<feature type="domain" description="USP" evidence="2">
    <location>
        <begin position="24"/>
        <end position="299"/>
    </location>
</feature>
<dbReference type="VEuPathDB" id="TriTrypDB:TcCL_ESM04608"/>
<dbReference type="GO" id="GO:0004843">
    <property type="term" value="F:cysteine-type deubiquitinase activity"/>
    <property type="evidence" value="ECO:0007669"/>
    <property type="project" value="InterPro"/>
</dbReference>
<dbReference type="Gene3D" id="3.90.70.10">
    <property type="entry name" value="Cysteine proteinases"/>
    <property type="match status" value="1"/>
</dbReference>
<dbReference type="VEuPathDB" id="TriTrypDB:TcBrA4_0029800"/>
<dbReference type="VEuPathDB" id="TriTrypDB:TcCLB.511499.50"/>
<dbReference type="VEuPathDB" id="TriTrypDB:TCSYLVIO_003177"/>
<keyword evidence="3" id="KW-0378">Hydrolase</keyword>
<dbReference type="VEuPathDB" id="TriTrypDB:ECC02_000247"/>
<evidence type="ECO:0000256" key="1">
    <source>
        <dbReference type="SAM" id="MobiDB-lite"/>
    </source>
</evidence>
<dbReference type="PANTHER" id="PTHR21646">
    <property type="entry name" value="UBIQUITIN CARBOXYL-TERMINAL HYDROLASE"/>
    <property type="match status" value="1"/>
</dbReference>
<sequence>MGTSSFALRGSKGDGEALVLAHVAGIENHRNTCYFNSVLQCVLKCRFFTRPLLSLDVGALPGPLSYRIYAMARHLSEQTLADVQTRAVYPFARAVLRCLCELAPLFAEDDQQDSQELFLCMINGVADEFDKGKSEEEKKKGPRLSFEGLCARRLSARSVKVVFHVRSYSWPSRFLLKTRLRVGCANSFGRCIFGKRINMHVKGVLKGLRRRNRSDTTRLSGRRMKEKRRPRKRHRPKRSGVLTVYILTPLYRHPSVGWAVHWLCTCCDSNRTAATSKRLPGAWRSPCRLTWHRLYQRMC</sequence>
<dbReference type="VEuPathDB" id="TriTrypDB:TcYC6_0096200"/>
<dbReference type="Pfam" id="PF00443">
    <property type="entry name" value="UCH"/>
    <property type="match status" value="1"/>
</dbReference>
<dbReference type="InterPro" id="IPR001394">
    <property type="entry name" value="Peptidase_C19_UCH"/>
</dbReference>
<comment type="caution">
    <text evidence="3">The sequence shown here is derived from an EMBL/GenBank/DDBJ whole genome shotgun (WGS) entry which is preliminary data.</text>
</comment>
<gene>
    <name evidence="3" type="ORF">C3747_41g258</name>
</gene>
<dbReference type="VEuPathDB" id="TriTrypDB:BCY84_00937"/>
<organism evidence="3 4">
    <name type="scientific">Trypanosoma cruzi</name>
    <dbReference type="NCBI Taxonomy" id="5693"/>
    <lineage>
        <taxon>Eukaryota</taxon>
        <taxon>Discoba</taxon>
        <taxon>Euglenozoa</taxon>
        <taxon>Kinetoplastea</taxon>
        <taxon>Metakinetoplastina</taxon>
        <taxon>Trypanosomatida</taxon>
        <taxon>Trypanosomatidae</taxon>
        <taxon>Trypanosoma</taxon>
        <taxon>Schizotrypanum</taxon>
    </lineage>
</organism>